<evidence type="ECO:0008006" key="3">
    <source>
        <dbReference type="Google" id="ProtNLM"/>
    </source>
</evidence>
<dbReference type="Gene3D" id="3.40.960.10">
    <property type="entry name" value="VSR Endonuclease"/>
    <property type="match status" value="1"/>
</dbReference>
<protein>
    <recommendedName>
        <fullName evidence="3">DUF559 domain-containing protein</fullName>
    </recommendedName>
</protein>
<dbReference type="EMBL" id="MQVS01000007">
    <property type="protein sequence ID" value="OKL51381.1"/>
    <property type="molecule type" value="Genomic_DNA"/>
</dbReference>
<evidence type="ECO:0000313" key="1">
    <source>
        <dbReference type="EMBL" id="OKL51381.1"/>
    </source>
</evidence>
<accession>A0A1Q5PUW9</accession>
<gene>
    <name evidence="1" type="ORF">BSZ40_07385</name>
</gene>
<dbReference type="InParanoid" id="A0A1Q5PUW9"/>
<dbReference type="OrthoDB" id="4701311at2"/>
<reference evidence="2" key="1">
    <citation type="submission" date="2016-12" db="EMBL/GenBank/DDBJ databases">
        <authorList>
            <person name="Meng X."/>
        </authorList>
    </citation>
    <scope>NUCLEOTIDE SEQUENCE [LARGE SCALE GENOMIC DNA]</scope>
    <source>
        <strain evidence="2">DSM 20732</strain>
    </source>
</reference>
<keyword evidence="2" id="KW-1185">Reference proteome</keyword>
<dbReference type="AlphaFoldDB" id="A0A1Q5PUW9"/>
<comment type="caution">
    <text evidence="1">The sequence shown here is derived from an EMBL/GenBank/DDBJ whole genome shotgun (WGS) entry which is preliminary data.</text>
</comment>
<sequence length="300" mass="34136">MEEIYQILAVNFGVASRRQLLAAGVCRSTIAQAVRLKLLRVIRRGWYYAPGVVSAPSLVVSAVRAGGALTGLAALALHQVWTMRPATLEVRVTRLDRAKHNPEARFHTLRKIRYAPVHAAVDDPETAFCVVLQSETREQAIIAGDSMLRPHFHDALPVRGPLLTRLRLQQLAARYNRHVRQTAQYIDGLPESPLESLAKARLLARRINFQLQHRPTGENWRLDVLIGRSLVLEIDGRAFHSDPIRFEADRLRDQRLQVANFVVLRLTYQQIVNDWPLVFGHIQALMRRSVHRRRTFTLAA</sequence>
<evidence type="ECO:0000313" key="2">
    <source>
        <dbReference type="Proteomes" id="UP000185612"/>
    </source>
</evidence>
<proteinExistence type="predicted"/>
<name>A0A1Q5PUW9_9ACTO</name>
<organism evidence="1 2">
    <name type="scientific">Buchananella hordeovulneris</name>
    <dbReference type="NCBI Taxonomy" id="52770"/>
    <lineage>
        <taxon>Bacteria</taxon>
        <taxon>Bacillati</taxon>
        <taxon>Actinomycetota</taxon>
        <taxon>Actinomycetes</taxon>
        <taxon>Actinomycetales</taxon>
        <taxon>Actinomycetaceae</taxon>
        <taxon>Buchananella</taxon>
    </lineage>
</organism>
<dbReference type="Proteomes" id="UP000185612">
    <property type="component" value="Unassembled WGS sequence"/>
</dbReference>
<dbReference type="STRING" id="52770.BSZ40_07385"/>
<dbReference type="RefSeq" id="WP_073824745.1">
    <property type="nucleotide sequence ID" value="NZ_MQVS01000007.1"/>
</dbReference>